<gene>
    <name evidence="1" type="ORF">TMU3MR103_0890</name>
</gene>
<dbReference type="AlphaFoldDB" id="A0A091CD97"/>
<accession>A0A091CD97</accession>
<evidence type="ECO:0008006" key="3">
    <source>
        <dbReference type="Google" id="ProtNLM"/>
    </source>
</evidence>
<organism evidence="1 2">
    <name type="scientific">Tetragenococcus muriaticus 3MR10-3</name>
    <dbReference type="NCBI Taxonomy" id="1302648"/>
    <lineage>
        <taxon>Bacteria</taxon>
        <taxon>Bacillati</taxon>
        <taxon>Bacillota</taxon>
        <taxon>Bacilli</taxon>
        <taxon>Lactobacillales</taxon>
        <taxon>Enterococcaceae</taxon>
        <taxon>Tetragenococcus</taxon>
    </lineage>
</organism>
<evidence type="ECO:0000313" key="2">
    <source>
        <dbReference type="Proteomes" id="UP000029381"/>
    </source>
</evidence>
<dbReference type="InterPro" id="IPR015422">
    <property type="entry name" value="PyrdxlP-dep_Trfase_small"/>
</dbReference>
<dbReference type="EMBL" id="JPVT01000080">
    <property type="protein sequence ID" value="KFN91703.1"/>
    <property type="molecule type" value="Genomic_DNA"/>
</dbReference>
<reference evidence="1 2" key="1">
    <citation type="submission" date="2014-08" db="EMBL/GenBank/DDBJ databases">
        <title>Genome sequence of Tetragenococcus muriaticus.</title>
        <authorList>
            <person name="Chuea-nongthon C."/>
            <person name="Rodtong S."/>
            <person name="Yongsawatdigul J."/>
            <person name="Steele J.L."/>
            <person name="Liu X.-y."/>
            <person name="Speers J."/>
            <person name="Glasner J.D."/>
            <person name="Neeno-Eckwall E.C."/>
        </authorList>
    </citation>
    <scope>NUCLEOTIDE SEQUENCE [LARGE SCALE GENOMIC DNA]</scope>
    <source>
        <strain evidence="1 2">3MR10-3</strain>
    </source>
</reference>
<dbReference type="Proteomes" id="UP000029381">
    <property type="component" value="Unassembled WGS sequence"/>
</dbReference>
<keyword evidence="2" id="KW-1185">Reference proteome</keyword>
<name>A0A091CD97_9ENTE</name>
<dbReference type="PATRIC" id="fig|1302648.3.peg.863"/>
<protein>
    <recommendedName>
        <fullName evidence="3">Cysteine desulfurase</fullName>
    </recommendedName>
</protein>
<dbReference type="Gene3D" id="3.90.1150.10">
    <property type="entry name" value="Aspartate Aminotransferase, domain 1"/>
    <property type="match status" value="1"/>
</dbReference>
<comment type="caution">
    <text evidence="1">The sequence shown here is derived from an EMBL/GenBank/DDBJ whole genome shotgun (WGS) entry which is preliminary data.</text>
</comment>
<evidence type="ECO:0000313" key="1">
    <source>
        <dbReference type="EMBL" id="KFN91703.1"/>
    </source>
</evidence>
<sequence>MNVASALATCAIRISLDESNTVAEVEQFMVVFDQLYQRFSKIN</sequence>
<proteinExistence type="predicted"/>